<evidence type="ECO:0000313" key="7">
    <source>
        <dbReference type="EMBL" id="MEQ7848704.1"/>
    </source>
</evidence>
<accession>A0ABV1P1U6</accession>
<dbReference type="PRINTS" id="PR00455">
    <property type="entry name" value="HTHTETR"/>
</dbReference>
<keyword evidence="3" id="KW-0804">Transcription</keyword>
<keyword evidence="8" id="KW-1185">Reference proteome</keyword>
<dbReference type="SUPFAM" id="SSF48498">
    <property type="entry name" value="Tetracyclin repressor-like, C-terminal domain"/>
    <property type="match status" value="1"/>
</dbReference>
<organism evidence="7 8">
    <name type="scientific">Nocardioides kribbensis</name>
    <dbReference type="NCBI Taxonomy" id="305517"/>
    <lineage>
        <taxon>Bacteria</taxon>
        <taxon>Bacillati</taxon>
        <taxon>Actinomycetota</taxon>
        <taxon>Actinomycetes</taxon>
        <taxon>Propionibacteriales</taxon>
        <taxon>Nocardioidaceae</taxon>
        <taxon>Nocardioides</taxon>
    </lineage>
</organism>
<dbReference type="EMBL" id="JBEGDP010000020">
    <property type="protein sequence ID" value="MEQ7848704.1"/>
    <property type="molecule type" value="Genomic_DNA"/>
</dbReference>
<dbReference type="InterPro" id="IPR050109">
    <property type="entry name" value="HTH-type_TetR-like_transc_reg"/>
</dbReference>
<evidence type="ECO:0000259" key="6">
    <source>
        <dbReference type="PROSITE" id="PS50977"/>
    </source>
</evidence>
<dbReference type="Gene3D" id="1.10.357.10">
    <property type="entry name" value="Tetracycline Repressor, domain 2"/>
    <property type="match status" value="1"/>
</dbReference>
<dbReference type="InterPro" id="IPR036271">
    <property type="entry name" value="Tet_transcr_reg_TetR-rel_C_sf"/>
</dbReference>
<evidence type="ECO:0000256" key="2">
    <source>
        <dbReference type="ARBA" id="ARBA00023125"/>
    </source>
</evidence>
<dbReference type="Proteomes" id="UP001482520">
    <property type="component" value="Unassembled WGS sequence"/>
</dbReference>
<comment type="caution">
    <text evidence="7">The sequence shown here is derived from an EMBL/GenBank/DDBJ whole genome shotgun (WGS) entry which is preliminary data.</text>
</comment>
<feature type="domain" description="HTH tetR-type" evidence="6">
    <location>
        <begin position="44"/>
        <end position="103"/>
    </location>
</feature>
<dbReference type="Pfam" id="PF00440">
    <property type="entry name" value="TetR_N"/>
    <property type="match status" value="1"/>
</dbReference>
<evidence type="ECO:0000313" key="8">
    <source>
        <dbReference type="Proteomes" id="UP001482520"/>
    </source>
</evidence>
<dbReference type="PANTHER" id="PTHR30055:SF234">
    <property type="entry name" value="HTH-TYPE TRANSCRIPTIONAL REGULATOR BETI"/>
    <property type="match status" value="1"/>
</dbReference>
<evidence type="ECO:0000256" key="5">
    <source>
        <dbReference type="SAM" id="MobiDB-lite"/>
    </source>
</evidence>
<dbReference type="PROSITE" id="PS50977">
    <property type="entry name" value="HTH_TETR_2"/>
    <property type="match status" value="1"/>
</dbReference>
<dbReference type="InterPro" id="IPR009057">
    <property type="entry name" value="Homeodomain-like_sf"/>
</dbReference>
<protein>
    <submittedName>
        <fullName evidence="7">Helix-turn-helix domain-containing protein</fullName>
    </submittedName>
</protein>
<reference evidence="7 8" key="1">
    <citation type="submission" date="2024-02" db="EMBL/GenBank/DDBJ databases">
        <title>Full genome sequence of Nocardioides kribbensis.</title>
        <authorList>
            <person name="Poletto B.L."/>
            <person name="Silva G."/>
            <person name="Galante D."/>
            <person name="Campos K.R."/>
            <person name="Santos M.B.N."/>
            <person name="Sacchi C.T."/>
        </authorList>
    </citation>
    <scope>NUCLEOTIDE SEQUENCE [LARGE SCALE GENOMIC DNA]</scope>
    <source>
        <strain evidence="7 8">O4R</strain>
    </source>
</reference>
<keyword evidence="2 4" id="KW-0238">DNA-binding</keyword>
<dbReference type="PANTHER" id="PTHR30055">
    <property type="entry name" value="HTH-TYPE TRANSCRIPTIONAL REGULATOR RUTR"/>
    <property type="match status" value="1"/>
</dbReference>
<evidence type="ECO:0000256" key="1">
    <source>
        <dbReference type="ARBA" id="ARBA00023015"/>
    </source>
</evidence>
<name>A0ABV1P1U6_9ACTN</name>
<evidence type="ECO:0000256" key="4">
    <source>
        <dbReference type="PROSITE-ProRule" id="PRU00335"/>
    </source>
</evidence>
<feature type="DNA-binding region" description="H-T-H motif" evidence="4">
    <location>
        <begin position="66"/>
        <end position="85"/>
    </location>
</feature>
<proteinExistence type="predicted"/>
<evidence type="ECO:0000256" key="3">
    <source>
        <dbReference type="ARBA" id="ARBA00023163"/>
    </source>
</evidence>
<dbReference type="SUPFAM" id="SSF46689">
    <property type="entry name" value="Homeodomain-like"/>
    <property type="match status" value="1"/>
</dbReference>
<dbReference type="Pfam" id="PF21597">
    <property type="entry name" value="TetR_C_43"/>
    <property type="match status" value="1"/>
</dbReference>
<feature type="region of interest" description="Disordered" evidence="5">
    <location>
        <begin position="1"/>
        <end position="37"/>
    </location>
</feature>
<keyword evidence="1" id="KW-0805">Transcription regulation</keyword>
<dbReference type="InterPro" id="IPR001647">
    <property type="entry name" value="HTH_TetR"/>
</dbReference>
<dbReference type="RefSeq" id="WP_349805200.1">
    <property type="nucleotide sequence ID" value="NZ_JBEGDP010000020.1"/>
</dbReference>
<sequence>MAPGSQRPHAADPARLDSGGPVDPLYPGDPGVEDGQRPLRADAERNRRLILDAAAAVFAERGLEAGFEEVARRAGVGVGTVYRRFPDRDDLIDALFARRLDELVALTARAGEREDPWEALVWFLEESVAAQSCDRGLSEVLGDGLRGAERLERARERMQPAVGALVARAQAAGVLRDDVAPLDLAVLSRAVSQIGTEATPDLWRRYLAILLDGLRAHPDGPTPLPRACPHEAELARAAHQGAPGRRR</sequence>
<gene>
    <name evidence="7" type="ORF">V6R90_15585</name>
</gene>
<dbReference type="InterPro" id="IPR049445">
    <property type="entry name" value="TetR_SbtR-like_C"/>
</dbReference>